<name>A0A366CYG1_9GAMM</name>
<keyword evidence="2" id="KW-1185">Reference proteome</keyword>
<comment type="caution">
    <text evidence="1">The sequence shown here is derived from an EMBL/GenBank/DDBJ whole genome shotgun (WGS) entry which is preliminary data.</text>
</comment>
<dbReference type="EMBL" id="QNRF01000005">
    <property type="protein sequence ID" value="RBO82881.1"/>
    <property type="molecule type" value="Genomic_DNA"/>
</dbReference>
<organism evidence="1 2">
    <name type="scientific">Marinomonas aquiplantarum</name>
    <dbReference type="NCBI Taxonomy" id="491951"/>
    <lineage>
        <taxon>Bacteria</taxon>
        <taxon>Pseudomonadati</taxon>
        <taxon>Pseudomonadota</taxon>
        <taxon>Gammaproteobacteria</taxon>
        <taxon>Oceanospirillales</taxon>
        <taxon>Oceanospirillaceae</taxon>
        <taxon>Marinomonas</taxon>
    </lineage>
</organism>
<sequence length="132" mass="15068">MACFGGVSPTQIVTTQRMMKKESRFEQNAIYVQRVSHHFAKDSSKIMCFGVAQITLIVKLQWKMMMAHHQQPRSIHVEPAVTTLFARKVKMATFGDVLLIQNVRTLLTMIKACLSYGRNGKTVLFFLRFNSA</sequence>
<protein>
    <submittedName>
        <fullName evidence="1">Uncharacterized protein</fullName>
    </submittedName>
</protein>
<dbReference type="AlphaFoldDB" id="A0A366CYG1"/>
<accession>A0A366CYG1</accession>
<gene>
    <name evidence="1" type="ORF">DFP76_105356</name>
</gene>
<proteinExistence type="predicted"/>
<reference evidence="1 2" key="1">
    <citation type="submission" date="2018-06" db="EMBL/GenBank/DDBJ databases">
        <title>Genomic Encyclopedia of Type Strains, Phase III (KMG-III): the genomes of soil and plant-associated and newly described type strains.</title>
        <authorList>
            <person name="Whitman W."/>
        </authorList>
    </citation>
    <scope>NUCLEOTIDE SEQUENCE [LARGE SCALE GENOMIC DNA]</scope>
    <source>
        <strain evidence="1 2">CECT 7732</strain>
    </source>
</reference>
<evidence type="ECO:0000313" key="1">
    <source>
        <dbReference type="EMBL" id="RBO82881.1"/>
    </source>
</evidence>
<dbReference type="Proteomes" id="UP000252086">
    <property type="component" value="Unassembled WGS sequence"/>
</dbReference>
<evidence type="ECO:0000313" key="2">
    <source>
        <dbReference type="Proteomes" id="UP000252086"/>
    </source>
</evidence>